<dbReference type="RefSeq" id="WP_367183903.1">
    <property type="nucleotide sequence ID" value="NZ_JBFSHR010000002.1"/>
</dbReference>
<comment type="caution">
    <text evidence="2">The sequence shown here is derived from an EMBL/GenBank/DDBJ whole genome shotgun (WGS) entry which is preliminary data.</text>
</comment>
<evidence type="ECO:0000313" key="2">
    <source>
        <dbReference type="EMBL" id="MEX6428436.1"/>
    </source>
</evidence>
<protein>
    <submittedName>
        <fullName evidence="2">LysR substrate-binding domain-containing protein</fullName>
    </submittedName>
</protein>
<keyword evidence="3" id="KW-1185">Reference proteome</keyword>
<dbReference type="Gene3D" id="3.40.190.290">
    <property type="match status" value="1"/>
</dbReference>
<evidence type="ECO:0000259" key="1">
    <source>
        <dbReference type="Pfam" id="PF03466"/>
    </source>
</evidence>
<organism evidence="2 3">
    <name type="scientific">Ferrimicrobium acidiphilum</name>
    <dbReference type="NCBI Taxonomy" id="121039"/>
    <lineage>
        <taxon>Bacteria</taxon>
        <taxon>Bacillati</taxon>
        <taxon>Actinomycetota</taxon>
        <taxon>Acidimicrobiia</taxon>
        <taxon>Acidimicrobiales</taxon>
        <taxon>Acidimicrobiaceae</taxon>
        <taxon>Ferrimicrobium</taxon>
    </lineage>
</organism>
<dbReference type="InterPro" id="IPR005119">
    <property type="entry name" value="LysR_subst-bd"/>
</dbReference>
<evidence type="ECO:0000313" key="3">
    <source>
        <dbReference type="Proteomes" id="UP001560267"/>
    </source>
</evidence>
<accession>A0ABV3XYQ1</accession>
<gene>
    <name evidence="2" type="ORF">AB6A68_01070</name>
</gene>
<sequence>MLLRDPLRLVVPAGHQIARWPSVSLSEVGEERWIVGTRPHPCTDITLAVFATASISPTIVESRRGASAKAHSGQGSDRCR</sequence>
<dbReference type="Proteomes" id="UP001560267">
    <property type="component" value="Unassembled WGS sequence"/>
</dbReference>
<proteinExistence type="predicted"/>
<feature type="domain" description="LysR substrate-binding" evidence="1">
    <location>
        <begin position="2"/>
        <end position="60"/>
    </location>
</feature>
<dbReference type="EMBL" id="JBFSHR010000002">
    <property type="protein sequence ID" value="MEX6428436.1"/>
    <property type="molecule type" value="Genomic_DNA"/>
</dbReference>
<reference evidence="2 3" key="1">
    <citation type="submission" date="2024-07" db="EMBL/GenBank/DDBJ databases">
        <title>Draft Genome Sequence of Ferrimicrobium acidiphilum Strain YE2023, Isolated from a Pulp of Bioleach Reactor.</title>
        <authorList>
            <person name="Elkina Y.A."/>
            <person name="Bulaeva A.G."/>
            <person name="Beletsky A.V."/>
            <person name="Mardanov A.V."/>
        </authorList>
    </citation>
    <scope>NUCLEOTIDE SEQUENCE [LARGE SCALE GENOMIC DNA]</scope>
    <source>
        <strain evidence="2 3">YE2023</strain>
    </source>
</reference>
<name>A0ABV3XYQ1_9ACTN</name>
<dbReference type="Pfam" id="PF03466">
    <property type="entry name" value="LysR_substrate"/>
    <property type="match status" value="1"/>
</dbReference>
<dbReference type="SUPFAM" id="SSF53850">
    <property type="entry name" value="Periplasmic binding protein-like II"/>
    <property type="match status" value="1"/>
</dbReference>